<dbReference type="AlphaFoldDB" id="A0AAD9RHA6"/>
<dbReference type="Proteomes" id="UP001258017">
    <property type="component" value="Unassembled WGS sequence"/>
</dbReference>
<reference evidence="2" key="2">
    <citation type="journal article" date="2023" name="Commun. Biol.">
        <title>Intrasexual cuticular hydrocarbon dimorphism in a wasp sheds light on hydrocarbon biosynthesis genes in Hymenoptera.</title>
        <authorList>
            <person name="Moris V.C."/>
            <person name="Podsiadlowski L."/>
            <person name="Martin S."/>
            <person name="Oeyen J.P."/>
            <person name="Donath A."/>
            <person name="Petersen M."/>
            <person name="Wilbrandt J."/>
            <person name="Misof B."/>
            <person name="Liedtke D."/>
            <person name="Thamm M."/>
            <person name="Scheiner R."/>
            <person name="Schmitt T."/>
            <person name="Niehuis O."/>
        </authorList>
    </citation>
    <scope>NUCLEOTIDE SEQUENCE</scope>
    <source>
        <strain evidence="2">GBR_01_08_01A</strain>
    </source>
</reference>
<keyword evidence="3" id="KW-1185">Reference proteome</keyword>
<feature type="compositionally biased region" description="Polar residues" evidence="1">
    <location>
        <begin position="55"/>
        <end position="87"/>
    </location>
</feature>
<feature type="region of interest" description="Disordered" evidence="1">
    <location>
        <begin position="38"/>
        <end position="94"/>
    </location>
</feature>
<evidence type="ECO:0000256" key="1">
    <source>
        <dbReference type="SAM" id="MobiDB-lite"/>
    </source>
</evidence>
<feature type="compositionally biased region" description="Pro residues" evidence="1">
    <location>
        <begin position="38"/>
        <end position="53"/>
    </location>
</feature>
<name>A0AAD9RHA6_9HYME</name>
<sequence length="116" mass="12089">MATPVTTPILLAVLPPPDELVPFSVVVVVVVVVVAPPEPPPPPVSPLPPPPPHANSRTSPRTSDNLSGTLTNASKTTIVKGGSQWSSSREDPNGSFYLSGLSRSSYLKFTSFASCP</sequence>
<reference evidence="2" key="1">
    <citation type="submission" date="2021-08" db="EMBL/GenBank/DDBJ databases">
        <authorList>
            <person name="Misof B."/>
            <person name="Oliver O."/>
            <person name="Podsiadlowski L."/>
            <person name="Donath A."/>
            <person name="Peters R."/>
            <person name="Mayer C."/>
            <person name="Rust J."/>
            <person name="Gunkel S."/>
            <person name="Lesny P."/>
            <person name="Martin S."/>
            <person name="Oeyen J.P."/>
            <person name="Petersen M."/>
            <person name="Panagiotis P."/>
            <person name="Wilbrandt J."/>
            <person name="Tanja T."/>
        </authorList>
    </citation>
    <scope>NUCLEOTIDE SEQUENCE</scope>
    <source>
        <strain evidence="2">GBR_01_08_01A</strain>
        <tissue evidence="2">Thorax + abdomen</tissue>
    </source>
</reference>
<evidence type="ECO:0000313" key="3">
    <source>
        <dbReference type="Proteomes" id="UP001258017"/>
    </source>
</evidence>
<dbReference type="EMBL" id="JAIFRP010000080">
    <property type="protein sequence ID" value="KAK2579749.1"/>
    <property type="molecule type" value="Genomic_DNA"/>
</dbReference>
<proteinExistence type="predicted"/>
<organism evidence="2 3">
    <name type="scientific">Odynerus spinipes</name>
    <dbReference type="NCBI Taxonomy" id="1348599"/>
    <lineage>
        <taxon>Eukaryota</taxon>
        <taxon>Metazoa</taxon>
        <taxon>Ecdysozoa</taxon>
        <taxon>Arthropoda</taxon>
        <taxon>Hexapoda</taxon>
        <taxon>Insecta</taxon>
        <taxon>Pterygota</taxon>
        <taxon>Neoptera</taxon>
        <taxon>Endopterygota</taxon>
        <taxon>Hymenoptera</taxon>
        <taxon>Apocrita</taxon>
        <taxon>Aculeata</taxon>
        <taxon>Vespoidea</taxon>
        <taxon>Vespidae</taxon>
        <taxon>Eumeninae</taxon>
        <taxon>Odynerus</taxon>
    </lineage>
</organism>
<protein>
    <submittedName>
        <fullName evidence="2">Uncharacterized protein</fullName>
    </submittedName>
</protein>
<gene>
    <name evidence="2" type="ORF">KPH14_011090</name>
</gene>
<evidence type="ECO:0000313" key="2">
    <source>
        <dbReference type="EMBL" id="KAK2579749.1"/>
    </source>
</evidence>
<comment type="caution">
    <text evidence="2">The sequence shown here is derived from an EMBL/GenBank/DDBJ whole genome shotgun (WGS) entry which is preliminary data.</text>
</comment>
<accession>A0AAD9RHA6</accession>